<evidence type="ECO:0000313" key="2">
    <source>
        <dbReference type="Proteomes" id="UP001183176"/>
    </source>
</evidence>
<dbReference type="PIRSF" id="PIRSF033736">
    <property type="entry name" value="UCP033763"/>
    <property type="match status" value="1"/>
</dbReference>
<dbReference type="InterPro" id="IPR017021">
    <property type="entry name" value="UCP033763"/>
</dbReference>
<proteinExistence type="predicted"/>
<comment type="caution">
    <text evidence="1">The sequence shown here is derived from an EMBL/GenBank/DDBJ whole genome shotgun (WGS) entry which is preliminary data.</text>
</comment>
<organism evidence="1 2">
    <name type="scientific">Jatrophihabitans lederbergiae</name>
    <dbReference type="NCBI Taxonomy" id="3075547"/>
    <lineage>
        <taxon>Bacteria</taxon>
        <taxon>Bacillati</taxon>
        <taxon>Actinomycetota</taxon>
        <taxon>Actinomycetes</taxon>
        <taxon>Jatrophihabitantales</taxon>
        <taxon>Jatrophihabitantaceae</taxon>
        <taxon>Jatrophihabitans</taxon>
    </lineage>
</organism>
<dbReference type="InterPro" id="IPR023476">
    <property type="entry name" value="Pep_tRNA_hydro_II_dom_sf"/>
</dbReference>
<accession>A0ABU2J7Q7</accession>
<sequence>MSESQPGPVGFQPDEINTAEPTRSTRLKWVLVVDSDLPSGLAVNAAACVAAATGSAVTGLLGPDAVDTAGSRHPGLPWAGCSVLGATSAQLTELRGKAADTLAVYVADMPAYAQSTRVYDEYLEQLARTSHEELRYYAISIVGPRNRVDKLVKKLSLLA</sequence>
<dbReference type="SUPFAM" id="SSF102462">
    <property type="entry name" value="Peptidyl-tRNA hydrolase II"/>
    <property type="match status" value="1"/>
</dbReference>
<evidence type="ECO:0000313" key="1">
    <source>
        <dbReference type="EMBL" id="MDT0261017.1"/>
    </source>
</evidence>
<dbReference type="EMBL" id="JAVREH010000005">
    <property type="protein sequence ID" value="MDT0261017.1"/>
    <property type="molecule type" value="Genomic_DNA"/>
</dbReference>
<keyword evidence="2" id="KW-1185">Reference proteome</keyword>
<reference evidence="2" key="1">
    <citation type="submission" date="2023-07" db="EMBL/GenBank/DDBJ databases">
        <title>30 novel species of actinomycetes from the DSMZ collection.</title>
        <authorList>
            <person name="Nouioui I."/>
        </authorList>
    </citation>
    <scope>NUCLEOTIDE SEQUENCE [LARGE SCALE GENOMIC DNA]</scope>
    <source>
        <strain evidence="2">DSM 44399</strain>
    </source>
</reference>
<dbReference type="Proteomes" id="UP001183176">
    <property type="component" value="Unassembled WGS sequence"/>
</dbReference>
<dbReference type="Gene3D" id="3.40.1490.10">
    <property type="entry name" value="Bit1"/>
    <property type="match status" value="1"/>
</dbReference>
<protein>
    <submittedName>
        <fullName evidence="1">DUF2000 domain-containing protein</fullName>
    </submittedName>
</protein>
<dbReference type="RefSeq" id="WP_311422172.1">
    <property type="nucleotide sequence ID" value="NZ_JAVREH010000005.1"/>
</dbReference>
<gene>
    <name evidence="1" type="ORF">RM423_06370</name>
</gene>
<dbReference type="InterPro" id="IPR018988">
    <property type="entry name" value="DUF2000"/>
</dbReference>
<name>A0ABU2J7Q7_9ACTN</name>
<dbReference type="Pfam" id="PF09391">
    <property type="entry name" value="DUF2000"/>
    <property type="match status" value="1"/>
</dbReference>